<dbReference type="PANTHER" id="PTHR43566">
    <property type="entry name" value="CONSERVED PROTEIN"/>
    <property type="match status" value="1"/>
</dbReference>
<gene>
    <name evidence="3" type="ORF">SPIRO4BDMA_50197</name>
</gene>
<dbReference type="InterPro" id="IPR041682">
    <property type="entry name" value="AAA_14"/>
</dbReference>
<reference evidence="3" key="1">
    <citation type="submission" date="2017-02" db="EMBL/GenBank/DDBJ databases">
        <authorList>
            <person name="Regsiter A."/>
            <person name="William W."/>
        </authorList>
    </citation>
    <scope>NUCLEOTIDE SEQUENCE</scope>
    <source>
        <strain evidence="3">BdmA 4</strain>
    </source>
</reference>
<evidence type="ECO:0000259" key="2">
    <source>
        <dbReference type="Pfam" id="PF13635"/>
    </source>
</evidence>
<dbReference type="Pfam" id="PF13635">
    <property type="entry name" value="DUF4143"/>
    <property type="match status" value="1"/>
</dbReference>
<protein>
    <submittedName>
        <fullName evidence="3">ATPase</fullName>
    </submittedName>
</protein>
<dbReference type="PANTHER" id="PTHR43566:SF2">
    <property type="entry name" value="DUF4143 DOMAIN-CONTAINING PROTEIN"/>
    <property type="match status" value="1"/>
</dbReference>
<proteinExistence type="predicted"/>
<evidence type="ECO:0000259" key="1">
    <source>
        <dbReference type="Pfam" id="PF13173"/>
    </source>
</evidence>
<organism evidence="3">
    <name type="scientific">uncultured spirochete</name>
    <dbReference type="NCBI Taxonomy" id="156406"/>
    <lineage>
        <taxon>Bacteria</taxon>
        <taxon>Pseudomonadati</taxon>
        <taxon>Spirochaetota</taxon>
        <taxon>Spirochaetia</taxon>
        <taxon>Spirochaetales</taxon>
        <taxon>environmental samples</taxon>
    </lineage>
</organism>
<evidence type="ECO:0000313" key="3">
    <source>
        <dbReference type="EMBL" id="SLM18682.1"/>
    </source>
</evidence>
<feature type="domain" description="AAA" evidence="1">
    <location>
        <begin position="10"/>
        <end position="101"/>
    </location>
</feature>
<name>A0A3P3XQW8_9SPIR</name>
<dbReference type="EMBL" id="FWDO01000005">
    <property type="protein sequence ID" value="SLM18682.1"/>
    <property type="molecule type" value="Genomic_DNA"/>
</dbReference>
<sequence length="365" mass="40708">MLHAVWPEKTYASLENPDTMDFVQADPRGFLLQGEESGMVIDEAQRYPPLFNYLQGYADRSSPGRYIISGSSNFLLMEKIGQSLAGRTAVLSLLPFSAAELGREALEANWENAAWRGFYPRVRCTSLPPDLFARDYIATYVERDVRLVRNIGDLESFRRFVRLCAGRAGQILSIASLAGDAGISVNTAKSWLGLLQAAWLVFLLPAWHRNLNKRIVKSPKLYWHDTSLLCFLLDVRKPENLAFHPLRGAVFENLIIAERFKAATHRGRTPSLHFWRDSTGREVDLVENAGDSGSTGKTGGATSEGRAWECKSGMTVPGDFFRHLALFGEEAGVPPERRILAYGGMESQTRSDARVLGWQDALLEP</sequence>
<dbReference type="AlphaFoldDB" id="A0A3P3XQW8"/>
<feature type="domain" description="DUF4143" evidence="2">
    <location>
        <begin position="142"/>
        <end position="289"/>
    </location>
</feature>
<accession>A0A3P3XQW8</accession>
<dbReference type="Pfam" id="PF13173">
    <property type="entry name" value="AAA_14"/>
    <property type="match status" value="1"/>
</dbReference>
<dbReference type="InterPro" id="IPR025420">
    <property type="entry name" value="DUF4143"/>
</dbReference>